<proteinExistence type="predicted"/>
<dbReference type="EMBL" id="CAKJTI010000001">
    <property type="protein sequence ID" value="CAG9611114.1"/>
    <property type="molecule type" value="Genomic_DNA"/>
</dbReference>
<name>A0ABN7ZWE9_9BACI</name>
<evidence type="ECO:0000313" key="1">
    <source>
        <dbReference type="EMBL" id="CAG9611114.1"/>
    </source>
</evidence>
<evidence type="ECO:0008006" key="3">
    <source>
        <dbReference type="Google" id="ProtNLM"/>
    </source>
</evidence>
<reference evidence="1 2" key="1">
    <citation type="submission" date="2021-10" db="EMBL/GenBank/DDBJ databases">
        <authorList>
            <person name="Criscuolo A."/>
        </authorList>
    </citation>
    <scope>NUCLEOTIDE SEQUENCE [LARGE SCALE GENOMIC DNA]</scope>
    <source>
        <strain evidence="2">CIP 111899</strain>
    </source>
</reference>
<keyword evidence="2" id="KW-1185">Reference proteome</keyword>
<sequence>MEDGYYYLKLLAKQLKKLGTERGKKNEEGWLKERVIT</sequence>
<organism evidence="1 2">
    <name type="scientific">Bacillus rhizoplanae</name>
    <dbReference type="NCBI Taxonomy" id="2880966"/>
    <lineage>
        <taxon>Bacteria</taxon>
        <taxon>Bacillati</taxon>
        <taxon>Bacillota</taxon>
        <taxon>Bacilli</taxon>
        <taxon>Bacillales</taxon>
        <taxon>Bacillaceae</taxon>
        <taxon>Bacillus</taxon>
    </lineage>
</organism>
<gene>
    <name evidence="1" type="ORF">BACCIP111899_00286</name>
</gene>
<evidence type="ECO:0000313" key="2">
    <source>
        <dbReference type="Proteomes" id="UP000789423"/>
    </source>
</evidence>
<comment type="caution">
    <text evidence="1">The sequence shown here is derived from an EMBL/GenBank/DDBJ whole genome shotgun (WGS) entry which is preliminary data.</text>
</comment>
<accession>A0ABN7ZWE9</accession>
<protein>
    <recommendedName>
        <fullName evidence="3">Transposase</fullName>
    </recommendedName>
</protein>
<dbReference type="Proteomes" id="UP000789423">
    <property type="component" value="Unassembled WGS sequence"/>
</dbReference>